<organism evidence="2 3">
    <name type="scientific">Stylosanthes scabra</name>
    <dbReference type="NCBI Taxonomy" id="79078"/>
    <lineage>
        <taxon>Eukaryota</taxon>
        <taxon>Viridiplantae</taxon>
        <taxon>Streptophyta</taxon>
        <taxon>Embryophyta</taxon>
        <taxon>Tracheophyta</taxon>
        <taxon>Spermatophyta</taxon>
        <taxon>Magnoliopsida</taxon>
        <taxon>eudicotyledons</taxon>
        <taxon>Gunneridae</taxon>
        <taxon>Pentapetalae</taxon>
        <taxon>rosids</taxon>
        <taxon>fabids</taxon>
        <taxon>Fabales</taxon>
        <taxon>Fabaceae</taxon>
        <taxon>Papilionoideae</taxon>
        <taxon>50 kb inversion clade</taxon>
        <taxon>dalbergioids sensu lato</taxon>
        <taxon>Dalbergieae</taxon>
        <taxon>Pterocarpus clade</taxon>
        <taxon>Stylosanthes</taxon>
    </lineage>
</organism>
<dbReference type="InterPro" id="IPR044824">
    <property type="entry name" value="MAIN-like"/>
</dbReference>
<reference evidence="2 3" key="1">
    <citation type="journal article" date="2023" name="Plants (Basel)">
        <title>Bridging the Gap: Combining Genomics and Transcriptomics Approaches to Understand Stylosanthes scabra, an Orphan Legume from the Brazilian Caatinga.</title>
        <authorList>
            <person name="Ferreira-Neto J.R.C."/>
            <person name="da Silva M.D."/>
            <person name="Binneck E."/>
            <person name="de Melo N.F."/>
            <person name="da Silva R.H."/>
            <person name="de Melo A.L.T.M."/>
            <person name="Pandolfi V."/>
            <person name="Bustamante F.O."/>
            <person name="Brasileiro-Vidal A.C."/>
            <person name="Benko-Iseppon A.M."/>
        </authorList>
    </citation>
    <scope>NUCLEOTIDE SEQUENCE [LARGE SCALE GENOMIC DNA]</scope>
    <source>
        <tissue evidence="2">Leaves</tissue>
    </source>
</reference>
<dbReference type="Pfam" id="PF10536">
    <property type="entry name" value="PMD"/>
    <property type="match status" value="1"/>
</dbReference>
<name>A0ABU6W6C7_9FABA</name>
<dbReference type="PANTHER" id="PTHR46033">
    <property type="entry name" value="PROTEIN MAIN-LIKE 2"/>
    <property type="match status" value="1"/>
</dbReference>
<keyword evidence="3" id="KW-1185">Reference proteome</keyword>
<evidence type="ECO:0000259" key="1">
    <source>
        <dbReference type="Pfam" id="PF10536"/>
    </source>
</evidence>
<feature type="domain" description="Aminotransferase-like plant mobile" evidence="1">
    <location>
        <begin position="1"/>
        <end position="112"/>
    </location>
</feature>
<protein>
    <recommendedName>
        <fullName evidence="1">Aminotransferase-like plant mobile domain-containing protein</fullName>
    </recommendedName>
</protein>
<evidence type="ECO:0000313" key="3">
    <source>
        <dbReference type="Proteomes" id="UP001341840"/>
    </source>
</evidence>
<dbReference type="EMBL" id="JASCZI010181265">
    <property type="protein sequence ID" value="MED6180371.1"/>
    <property type="molecule type" value="Genomic_DNA"/>
</dbReference>
<dbReference type="PANTHER" id="PTHR46033:SF1">
    <property type="entry name" value="PROTEIN MAIN-LIKE 2"/>
    <property type="match status" value="1"/>
</dbReference>
<dbReference type="InterPro" id="IPR019557">
    <property type="entry name" value="AminoTfrase-like_pln_mobile"/>
</dbReference>
<gene>
    <name evidence="2" type="ORF">PIB30_009724</name>
</gene>
<proteinExistence type="predicted"/>
<sequence length="143" mass="16216">MSITLQDVAYQLGLRIDGDPVSECISGWPEYYNQQTIQDICLDLLGHVPTERDRQRGRWNVNLSWFEWTVCRDLGDDPTHQQLLQYTRGYIMMIIGGFLFPDASDSRVHLRFGAVWSFELGLRRAGQPVSVDVPGDPLGGSES</sequence>
<comment type="caution">
    <text evidence="2">The sequence shown here is derived from an EMBL/GenBank/DDBJ whole genome shotgun (WGS) entry which is preliminary data.</text>
</comment>
<evidence type="ECO:0000313" key="2">
    <source>
        <dbReference type="EMBL" id="MED6180371.1"/>
    </source>
</evidence>
<accession>A0ABU6W6C7</accession>
<dbReference type="Proteomes" id="UP001341840">
    <property type="component" value="Unassembled WGS sequence"/>
</dbReference>